<dbReference type="AlphaFoldDB" id="A0A177DTS4"/>
<sequence>MSSLTGQESSNTQPRNPVNSGEDTAGTFKGDSSVPFKTGGSTDPAGLSVPADKSAPGQQNASGTSEQRRGEDVTQNTKQEYEGSSSVGQKTGSESLIDSIEKSVHEGGEADRSGVDVGQVSTGR</sequence>
<evidence type="ECO:0000313" key="4">
    <source>
        <dbReference type="Proteomes" id="UP000077248"/>
    </source>
</evidence>
<feature type="compositionally biased region" description="Polar residues" evidence="1">
    <location>
        <begin position="56"/>
        <end position="65"/>
    </location>
</feature>
<evidence type="ECO:0000256" key="1">
    <source>
        <dbReference type="SAM" id="MobiDB-lite"/>
    </source>
</evidence>
<dbReference type="EMBL" id="PDXD01000003">
    <property type="protein sequence ID" value="RYN80932.1"/>
    <property type="molecule type" value="Genomic_DNA"/>
</dbReference>
<reference evidence="2 4" key="1">
    <citation type="submission" date="2016-05" db="EMBL/GenBank/DDBJ databases">
        <title>Comparative analysis of secretome profiles of manganese(II)-oxidizing ascomycete fungi.</title>
        <authorList>
            <consortium name="DOE Joint Genome Institute"/>
            <person name="Zeiner C.A."/>
            <person name="Purvine S.O."/>
            <person name="Zink E.M."/>
            <person name="Wu S."/>
            <person name="Pasa-Tolic L."/>
            <person name="Chaput D.L."/>
            <person name="Haridas S."/>
            <person name="Grigoriev I.V."/>
            <person name="Santelli C.M."/>
            <person name="Hansel C.M."/>
        </authorList>
    </citation>
    <scope>NUCLEOTIDE SEQUENCE [LARGE SCALE GENOMIC DNA]</scope>
    <source>
        <strain evidence="2 4">SRC1lrK2f</strain>
    </source>
</reference>
<dbReference type="KEGG" id="aalt:CC77DRAFT_1093058"/>
<dbReference type="RefSeq" id="XP_018387982.1">
    <property type="nucleotide sequence ID" value="XM_018529660.1"/>
</dbReference>
<accession>A0A177DTS4</accession>
<keyword evidence="4" id="KW-1185">Reference proteome</keyword>
<dbReference type="OMA" id="NTKQEYE"/>
<protein>
    <submittedName>
        <fullName evidence="2">Uncharacterized protein</fullName>
    </submittedName>
</protein>
<reference evidence="3" key="3">
    <citation type="journal article" date="2019" name="J. ISSAAS">
        <title>Genomics, evolutionary history and diagnostics of the Alternaria alternata species group including apple and Asian pear pathotypes.</title>
        <authorList>
            <person name="Armitage A.D."/>
            <person name="Cockerton H.M."/>
            <person name="Sreenivasaprasad S."/>
            <person name="Woodhall J."/>
            <person name="Lane C."/>
            <person name="Harrison R.J."/>
            <person name="Clarkson J.P."/>
        </authorList>
    </citation>
    <scope>NUCLEOTIDE SEQUENCE</scope>
    <source>
        <strain evidence="3">FERA 1177</strain>
    </source>
</reference>
<evidence type="ECO:0000313" key="5">
    <source>
        <dbReference type="Proteomes" id="UP000291422"/>
    </source>
</evidence>
<dbReference type="Proteomes" id="UP000291422">
    <property type="component" value="Unassembled WGS sequence"/>
</dbReference>
<dbReference type="Proteomes" id="UP000077248">
    <property type="component" value="Unassembled WGS sequence"/>
</dbReference>
<name>A0A177DTS4_ALTAL</name>
<organism evidence="2 4">
    <name type="scientific">Alternaria alternata</name>
    <name type="common">Alternaria rot fungus</name>
    <name type="synonym">Torula alternata</name>
    <dbReference type="NCBI Taxonomy" id="5599"/>
    <lineage>
        <taxon>Eukaryota</taxon>
        <taxon>Fungi</taxon>
        <taxon>Dikarya</taxon>
        <taxon>Ascomycota</taxon>
        <taxon>Pezizomycotina</taxon>
        <taxon>Dothideomycetes</taxon>
        <taxon>Pleosporomycetidae</taxon>
        <taxon>Pleosporales</taxon>
        <taxon>Pleosporineae</taxon>
        <taxon>Pleosporaceae</taxon>
        <taxon>Alternaria</taxon>
        <taxon>Alternaria sect. Alternaria</taxon>
        <taxon>Alternaria alternata complex</taxon>
    </lineage>
</organism>
<dbReference type="GeneID" id="29115254"/>
<feature type="compositionally biased region" description="Polar residues" evidence="1">
    <location>
        <begin position="73"/>
        <end position="96"/>
    </location>
</feature>
<feature type="compositionally biased region" description="Basic and acidic residues" evidence="1">
    <location>
        <begin position="99"/>
        <end position="114"/>
    </location>
</feature>
<feature type="region of interest" description="Disordered" evidence="1">
    <location>
        <begin position="1"/>
        <end position="124"/>
    </location>
</feature>
<proteinExistence type="predicted"/>
<dbReference type="EMBL" id="KV441474">
    <property type="protein sequence ID" value="OAG22561.1"/>
    <property type="molecule type" value="Genomic_DNA"/>
</dbReference>
<reference evidence="5" key="2">
    <citation type="journal article" date="2019" name="bioRxiv">
        <title>Genomics, evolutionary history and diagnostics of the Alternaria alternata species group including apple and Asian pear pathotypes.</title>
        <authorList>
            <person name="Armitage A.D."/>
            <person name="Cockerton H.M."/>
            <person name="Sreenivasaprasad S."/>
            <person name="Woodhall J.W."/>
            <person name="Lane C.R."/>
            <person name="Harrison R.J."/>
            <person name="Clarkson J.P."/>
        </authorList>
    </citation>
    <scope>NUCLEOTIDE SEQUENCE [LARGE SCALE GENOMIC DNA]</scope>
    <source>
        <strain evidence="5">FERA 1177</strain>
    </source>
</reference>
<gene>
    <name evidence="3" type="ORF">AA0117_g2678</name>
    <name evidence="2" type="ORF">CC77DRAFT_1093058</name>
</gene>
<evidence type="ECO:0000313" key="3">
    <source>
        <dbReference type="EMBL" id="RYN80932.1"/>
    </source>
</evidence>
<evidence type="ECO:0000313" key="2">
    <source>
        <dbReference type="EMBL" id="OAG22561.1"/>
    </source>
</evidence>
<feature type="compositionally biased region" description="Polar residues" evidence="1">
    <location>
        <begin position="1"/>
        <end position="22"/>
    </location>
</feature>
<dbReference type="VEuPathDB" id="FungiDB:CC77DRAFT_1093058"/>